<dbReference type="Pfam" id="PF07963">
    <property type="entry name" value="N_methyl"/>
    <property type="match status" value="1"/>
</dbReference>
<sequence length="155" mass="16645">MEFAMLKPKHAAGFSLIEVLVALLVTAVGVMGTVATHLNTIKFNKTSEVRSHATMLAYEITDRMRANRNAALSGNYDISIGADAPTGTANTIAQADLQNWFTALTARLSLGDGAIASNGNVFTITVQWDENRISSSRQADANGDHLQSFVFVTEL</sequence>
<gene>
    <name evidence="2" type="primary">tppB_2</name>
    <name evidence="2" type="ORF">GCM10022414_33440</name>
</gene>
<keyword evidence="3" id="KW-1185">Reference proteome</keyword>
<keyword evidence="1" id="KW-0472">Membrane</keyword>
<evidence type="ECO:0000313" key="3">
    <source>
        <dbReference type="Proteomes" id="UP001500392"/>
    </source>
</evidence>
<feature type="transmembrane region" description="Helical" evidence="1">
    <location>
        <begin position="12"/>
        <end position="35"/>
    </location>
</feature>
<evidence type="ECO:0000256" key="1">
    <source>
        <dbReference type="SAM" id="Phobius"/>
    </source>
</evidence>
<keyword evidence="1" id="KW-0812">Transmembrane</keyword>
<dbReference type="InterPro" id="IPR013362">
    <property type="entry name" value="Pilus_4_PilV"/>
</dbReference>
<evidence type="ECO:0000313" key="2">
    <source>
        <dbReference type="EMBL" id="GAA4104443.1"/>
    </source>
</evidence>
<protein>
    <submittedName>
        <fullName evidence="2">Type IVa pilus pseudopilin TppB</fullName>
    </submittedName>
</protein>
<dbReference type="NCBIfam" id="TIGR02532">
    <property type="entry name" value="IV_pilin_GFxxxE"/>
    <property type="match status" value="1"/>
</dbReference>
<name>A0ABP7X522_9GAMM</name>
<dbReference type="NCBIfam" id="TIGR02523">
    <property type="entry name" value="type_IV_pilV"/>
    <property type="match status" value="1"/>
</dbReference>
<reference evidence="3" key="1">
    <citation type="journal article" date="2019" name="Int. J. Syst. Evol. Microbiol.">
        <title>The Global Catalogue of Microorganisms (GCM) 10K type strain sequencing project: providing services to taxonomists for standard genome sequencing and annotation.</title>
        <authorList>
            <consortium name="The Broad Institute Genomics Platform"/>
            <consortium name="The Broad Institute Genome Sequencing Center for Infectious Disease"/>
            <person name="Wu L."/>
            <person name="Ma J."/>
        </authorList>
    </citation>
    <scope>NUCLEOTIDE SEQUENCE [LARGE SCALE GENOMIC DNA]</scope>
    <source>
        <strain evidence="3">JCM 17304</strain>
    </source>
</reference>
<organism evidence="2 3">
    <name type="scientific">Zhongshania borealis</name>
    <dbReference type="NCBI Taxonomy" id="889488"/>
    <lineage>
        <taxon>Bacteria</taxon>
        <taxon>Pseudomonadati</taxon>
        <taxon>Pseudomonadota</taxon>
        <taxon>Gammaproteobacteria</taxon>
        <taxon>Cellvibrionales</taxon>
        <taxon>Spongiibacteraceae</taxon>
        <taxon>Zhongshania</taxon>
    </lineage>
</organism>
<comment type="caution">
    <text evidence="2">The sequence shown here is derived from an EMBL/GenBank/DDBJ whole genome shotgun (WGS) entry which is preliminary data.</text>
</comment>
<dbReference type="EMBL" id="BAABDM010000009">
    <property type="protein sequence ID" value="GAA4104443.1"/>
    <property type="molecule type" value="Genomic_DNA"/>
</dbReference>
<accession>A0ABP7X522</accession>
<proteinExistence type="predicted"/>
<dbReference type="Proteomes" id="UP001500392">
    <property type="component" value="Unassembled WGS sequence"/>
</dbReference>
<keyword evidence="1" id="KW-1133">Transmembrane helix</keyword>
<dbReference type="InterPro" id="IPR012902">
    <property type="entry name" value="N_methyl_site"/>
</dbReference>